<sequence length="111" mass="12859">MFSIPKRAFLQDDNVRPHTAKVTRDKIKELSGKELLPHSAFRARLPPSDFYLLRSMAKFFCGKSLSPKEMLKMKDVKACIALRAQRTGHYRVTDKSSRSTQQPQSRDKSRY</sequence>
<evidence type="ECO:0000313" key="3">
    <source>
        <dbReference type="Proteomes" id="UP000299102"/>
    </source>
</evidence>
<evidence type="ECO:0000256" key="1">
    <source>
        <dbReference type="SAM" id="MobiDB-lite"/>
    </source>
</evidence>
<evidence type="ECO:0000313" key="2">
    <source>
        <dbReference type="EMBL" id="GBP71559.1"/>
    </source>
</evidence>
<keyword evidence="3" id="KW-1185">Reference proteome</keyword>
<dbReference type="InterPro" id="IPR036397">
    <property type="entry name" value="RNaseH_sf"/>
</dbReference>
<dbReference type="Proteomes" id="UP000299102">
    <property type="component" value="Unassembled WGS sequence"/>
</dbReference>
<reference evidence="2 3" key="1">
    <citation type="journal article" date="2019" name="Commun. Biol.">
        <title>The bagworm genome reveals a unique fibroin gene that provides high tensile strength.</title>
        <authorList>
            <person name="Kono N."/>
            <person name="Nakamura H."/>
            <person name="Ohtoshi R."/>
            <person name="Tomita M."/>
            <person name="Numata K."/>
            <person name="Arakawa K."/>
        </authorList>
    </citation>
    <scope>NUCLEOTIDE SEQUENCE [LARGE SCALE GENOMIC DNA]</scope>
</reference>
<gene>
    <name evidence="2" type="ORF">EVAR_42024_1</name>
</gene>
<evidence type="ECO:0008006" key="4">
    <source>
        <dbReference type="Google" id="ProtNLM"/>
    </source>
</evidence>
<comment type="caution">
    <text evidence="2">The sequence shown here is derived from an EMBL/GenBank/DDBJ whole genome shotgun (WGS) entry which is preliminary data.</text>
</comment>
<feature type="region of interest" description="Disordered" evidence="1">
    <location>
        <begin position="88"/>
        <end position="111"/>
    </location>
</feature>
<proteinExistence type="predicted"/>
<dbReference type="GO" id="GO:0003676">
    <property type="term" value="F:nucleic acid binding"/>
    <property type="evidence" value="ECO:0007669"/>
    <property type="project" value="InterPro"/>
</dbReference>
<dbReference type="OrthoDB" id="9996331at2759"/>
<dbReference type="EMBL" id="BGZK01001113">
    <property type="protein sequence ID" value="GBP71559.1"/>
    <property type="molecule type" value="Genomic_DNA"/>
</dbReference>
<name>A0A4C1YAA0_EUMVA</name>
<organism evidence="2 3">
    <name type="scientific">Eumeta variegata</name>
    <name type="common">Bagworm moth</name>
    <name type="synonym">Eumeta japonica</name>
    <dbReference type="NCBI Taxonomy" id="151549"/>
    <lineage>
        <taxon>Eukaryota</taxon>
        <taxon>Metazoa</taxon>
        <taxon>Ecdysozoa</taxon>
        <taxon>Arthropoda</taxon>
        <taxon>Hexapoda</taxon>
        <taxon>Insecta</taxon>
        <taxon>Pterygota</taxon>
        <taxon>Neoptera</taxon>
        <taxon>Endopterygota</taxon>
        <taxon>Lepidoptera</taxon>
        <taxon>Glossata</taxon>
        <taxon>Ditrysia</taxon>
        <taxon>Tineoidea</taxon>
        <taxon>Psychidae</taxon>
        <taxon>Oiketicinae</taxon>
        <taxon>Eumeta</taxon>
    </lineage>
</organism>
<dbReference type="Gene3D" id="3.30.420.10">
    <property type="entry name" value="Ribonuclease H-like superfamily/Ribonuclease H"/>
    <property type="match status" value="1"/>
</dbReference>
<accession>A0A4C1YAA0</accession>
<protein>
    <recommendedName>
        <fullName evidence="4">Histone-lysine N-methyltransferase SETMAR</fullName>
    </recommendedName>
</protein>
<dbReference type="AlphaFoldDB" id="A0A4C1YAA0"/>